<feature type="binding site" evidence="9">
    <location>
        <position position="163"/>
    </location>
    <ligand>
        <name>substrate</name>
    </ligand>
</feature>
<feature type="chain" id="PRO_5031667843" description="Arginine biosynthesis bifunctional protein ArgJ beta chain" evidence="9">
    <location>
        <begin position="200"/>
        <end position="416"/>
    </location>
</feature>
<dbReference type="NCBIfam" id="NF003802">
    <property type="entry name" value="PRK05388.1"/>
    <property type="match status" value="1"/>
</dbReference>
<dbReference type="GO" id="GO:0006592">
    <property type="term" value="P:ornithine biosynthetic process"/>
    <property type="evidence" value="ECO:0007669"/>
    <property type="project" value="TreeGrafter"/>
</dbReference>
<proteinExistence type="inferred from homology"/>
<dbReference type="FunFam" id="3.60.70.12:FF:000001">
    <property type="entry name" value="Arginine biosynthesis bifunctional protein ArgJ, chloroplastic"/>
    <property type="match status" value="1"/>
</dbReference>
<feature type="binding site" evidence="9">
    <location>
        <position position="200"/>
    </location>
    <ligand>
        <name>substrate</name>
    </ligand>
</feature>
<dbReference type="FunFam" id="3.10.20.340:FF:000001">
    <property type="entry name" value="Arginine biosynthesis bifunctional protein ArgJ, chloroplastic"/>
    <property type="match status" value="1"/>
</dbReference>
<evidence type="ECO:0000256" key="2">
    <source>
        <dbReference type="ARBA" id="ARBA00011475"/>
    </source>
</evidence>
<dbReference type="Gene3D" id="3.60.70.12">
    <property type="entry name" value="L-amino peptidase D-ALA esterase/amidase"/>
    <property type="match status" value="1"/>
</dbReference>
<evidence type="ECO:0000313" key="10">
    <source>
        <dbReference type="EMBL" id="MBB6106318.1"/>
    </source>
</evidence>
<evidence type="ECO:0000256" key="3">
    <source>
        <dbReference type="ARBA" id="ARBA00022571"/>
    </source>
</evidence>
<dbReference type="HAMAP" id="MF_01106">
    <property type="entry name" value="ArgJ"/>
    <property type="match status" value="1"/>
</dbReference>
<dbReference type="NCBIfam" id="TIGR00120">
    <property type="entry name" value="ArgJ"/>
    <property type="match status" value="1"/>
</dbReference>
<evidence type="ECO:0000256" key="9">
    <source>
        <dbReference type="HAMAP-Rule" id="MF_01106"/>
    </source>
</evidence>
<dbReference type="EMBL" id="JACHBW010000025">
    <property type="protein sequence ID" value="MBB6106318.1"/>
    <property type="molecule type" value="Genomic_DNA"/>
</dbReference>
<evidence type="ECO:0000256" key="5">
    <source>
        <dbReference type="ARBA" id="ARBA00022679"/>
    </source>
</evidence>
<keyword evidence="7 9" id="KW-0012">Acyltransferase</keyword>
<dbReference type="PANTHER" id="PTHR23100">
    <property type="entry name" value="ARGININE BIOSYNTHESIS BIFUNCTIONAL PROTEIN ARGJ"/>
    <property type="match status" value="1"/>
</dbReference>
<dbReference type="SUPFAM" id="SSF56266">
    <property type="entry name" value="DmpA/ArgJ-like"/>
    <property type="match status" value="1"/>
</dbReference>
<evidence type="ECO:0000256" key="4">
    <source>
        <dbReference type="ARBA" id="ARBA00022605"/>
    </source>
</evidence>
<sequence length="416" mass="44304">MAVNFPSIDPAQLHPVAGVTLGWAEAHIRKPNRKDVLVISVEESASVAGVFTLNRFCAAPVTVCREHLAKVRDAGQGGKGIRALVINTGNANAGTGEPGMKHALETCDELARLAGIEPSQVLPFSTGVILEPLPIDRLKAGLPAALANRKEANWYDAAQAIMTTDTLPKAVSRQINIEGHTITFTGISKGAGMIKPNMATMLGFLAFDANVAQPVLDELVKYVADRSFNCITIDGDTSTNDSFILIASGKSSLPAITSTDSPAYVALRDAVTEVAQTLSQLIVRDGEGATKFMTIQVEGARDVAEARQIAYAIGHSPLVKTAFYASDPNLGRILAAIGYAGVTDLDVGKIDLYLDDVLVAKAGGRNPEYKEEDGQRVMKKSEILIRVVLGRGNAEATVWTCDLSHDYVSINADYRS</sequence>
<evidence type="ECO:0000256" key="1">
    <source>
        <dbReference type="ARBA" id="ARBA00006774"/>
    </source>
</evidence>
<feature type="site" description="Involved in the stabilization of negative charge on the oxyanion by the formation of the oxyanion hole" evidence="9">
    <location>
        <position position="127"/>
    </location>
</feature>
<dbReference type="Gene3D" id="3.10.20.340">
    <property type="entry name" value="ArgJ beta chain, C-terminal domain"/>
    <property type="match status" value="1"/>
</dbReference>
<keyword evidence="9" id="KW-0963">Cytoplasm</keyword>
<dbReference type="Proteomes" id="UP000571554">
    <property type="component" value="Unassembled WGS sequence"/>
</dbReference>
<dbReference type="GO" id="GO:0005737">
    <property type="term" value="C:cytoplasm"/>
    <property type="evidence" value="ECO:0007669"/>
    <property type="project" value="UniProtKB-SubCell"/>
</dbReference>
<feature type="binding site" evidence="9">
    <location>
        <position position="189"/>
    </location>
    <ligand>
        <name>substrate</name>
    </ligand>
</feature>
<dbReference type="EC" id="2.3.1.1" evidence="9"/>
<protein>
    <recommendedName>
        <fullName evidence="9">Arginine biosynthesis bifunctional protein ArgJ</fullName>
    </recommendedName>
    <domain>
        <recommendedName>
            <fullName evidence="9">Glutamate N-acetyltransferase</fullName>
            <ecNumber evidence="9">2.3.1.35</ecNumber>
        </recommendedName>
        <alternativeName>
            <fullName evidence="9">Ornithine acetyltransferase</fullName>
            <shortName evidence="9">OATase</shortName>
        </alternativeName>
        <alternativeName>
            <fullName evidence="9">Ornithine transacetylase</fullName>
        </alternativeName>
    </domain>
    <domain>
        <recommendedName>
            <fullName evidence="9">Amino-acid acetyltransferase</fullName>
            <ecNumber evidence="9">2.3.1.1</ecNumber>
        </recommendedName>
        <alternativeName>
            <fullName evidence="9">N-acetylglutamate synthase</fullName>
            <shortName evidence="9">AGSase</shortName>
        </alternativeName>
    </domain>
    <component>
        <recommendedName>
            <fullName evidence="9">Arginine biosynthesis bifunctional protein ArgJ alpha chain</fullName>
        </recommendedName>
    </component>
    <component>
        <recommendedName>
            <fullName evidence="9">Arginine biosynthesis bifunctional protein ArgJ beta chain</fullName>
        </recommendedName>
    </component>
</protein>
<comment type="catalytic activity">
    <reaction evidence="9">
        <text>L-glutamate + acetyl-CoA = N-acetyl-L-glutamate + CoA + H(+)</text>
        <dbReference type="Rhea" id="RHEA:24292"/>
        <dbReference type="ChEBI" id="CHEBI:15378"/>
        <dbReference type="ChEBI" id="CHEBI:29985"/>
        <dbReference type="ChEBI" id="CHEBI:44337"/>
        <dbReference type="ChEBI" id="CHEBI:57287"/>
        <dbReference type="ChEBI" id="CHEBI:57288"/>
        <dbReference type="EC" id="2.3.1.1"/>
    </reaction>
</comment>
<organism evidence="10 11">
    <name type="scientific">Paraburkholderia bannensis</name>
    <dbReference type="NCBI Taxonomy" id="765414"/>
    <lineage>
        <taxon>Bacteria</taxon>
        <taxon>Pseudomonadati</taxon>
        <taxon>Pseudomonadota</taxon>
        <taxon>Betaproteobacteria</taxon>
        <taxon>Burkholderiales</taxon>
        <taxon>Burkholderiaceae</taxon>
        <taxon>Paraburkholderia</taxon>
    </lineage>
</organism>
<feature type="binding site" evidence="9">
    <location>
        <position position="411"/>
    </location>
    <ligand>
        <name>substrate</name>
    </ligand>
</feature>
<keyword evidence="9" id="KW-0511">Multifunctional enzyme</keyword>
<evidence type="ECO:0000256" key="6">
    <source>
        <dbReference type="ARBA" id="ARBA00022813"/>
    </source>
</evidence>
<dbReference type="InterPro" id="IPR016117">
    <property type="entry name" value="ArgJ-like_dom_sf"/>
</dbReference>
<evidence type="ECO:0000256" key="7">
    <source>
        <dbReference type="ARBA" id="ARBA00023315"/>
    </source>
</evidence>
<dbReference type="GO" id="GO:0004042">
    <property type="term" value="F:L-glutamate N-acetyltransferase activity"/>
    <property type="evidence" value="ECO:0007669"/>
    <property type="project" value="UniProtKB-UniRule"/>
</dbReference>
<keyword evidence="5 9" id="KW-0808">Transferase</keyword>
<comment type="catalytic activity">
    <reaction evidence="8 9">
        <text>N(2)-acetyl-L-ornithine + L-glutamate = N-acetyl-L-glutamate + L-ornithine</text>
        <dbReference type="Rhea" id="RHEA:15349"/>
        <dbReference type="ChEBI" id="CHEBI:29985"/>
        <dbReference type="ChEBI" id="CHEBI:44337"/>
        <dbReference type="ChEBI" id="CHEBI:46911"/>
        <dbReference type="ChEBI" id="CHEBI:57805"/>
        <dbReference type="EC" id="2.3.1.35"/>
    </reaction>
</comment>
<dbReference type="PANTHER" id="PTHR23100:SF0">
    <property type="entry name" value="ARGININE BIOSYNTHESIS BIFUNCTIONAL PROTEIN ARGJ, MITOCHONDRIAL"/>
    <property type="match status" value="1"/>
</dbReference>
<feature type="active site" description="Nucleophile" evidence="9">
    <location>
        <position position="200"/>
    </location>
</feature>
<comment type="pathway">
    <text evidence="9">Amino-acid biosynthesis; L-arginine biosynthesis; L-ornithine and N-acetyl-L-glutamate from L-glutamate and N(2)-acetyl-L-ornithine (cyclic): step 1/1.</text>
</comment>
<comment type="subunit">
    <text evidence="2 9">Heterotetramer of two alpha and two beta chains.</text>
</comment>
<dbReference type="CDD" id="cd02152">
    <property type="entry name" value="OAT"/>
    <property type="match status" value="1"/>
</dbReference>
<keyword evidence="3 9" id="KW-0055">Arginine biosynthesis</keyword>
<keyword evidence="11" id="KW-1185">Reference proteome</keyword>
<dbReference type="GO" id="GO:0006526">
    <property type="term" value="P:L-arginine biosynthetic process"/>
    <property type="evidence" value="ECO:0007669"/>
    <property type="project" value="UniProtKB-UniRule"/>
</dbReference>
<dbReference type="GO" id="GO:0004358">
    <property type="term" value="F:L-glutamate N-acetyltransferase activity, acting on acetyl-L-ornithine as donor"/>
    <property type="evidence" value="ECO:0007669"/>
    <property type="project" value="UniProtKB-UniRule"/>
</dbReference>
<reference evidence="10 11" key="1">
    <citation type="submission" date="2020-08" db="EMBL/GenBank/DDBJ databases">
        <title>Above-ground endophytic microbial communities from plants in different locations in the United States.</title>
        <authorList>
            <person name="Frank C."/>
        </authorList>
    </citation>
    <scope>NUCLEOTIDE SEQUENCE [LARGE SCALE GENOMIC DNA]</scope>
    <source>
        <strain evidence="10 11">WP4_2_2</strain>
    </source>
</reference>
<feature type="binding site" evidence="9">
    <location>
        <position position="287"/>
    </location>
    <ligand>
        <name>substrate</name>
    </ligand>
</feature>
<accession>A0A7W9WWR0</accession>
<feature type="site" description="Cleavage; by autolysis" evidence="9">
    <location>
        <begin position="199"/>
        <end position="200"/>
    </location>
</feature>
<dbReference type="EC" id="2.3.1.35" evidence="9"/>
<comment type="function">
    <text evidence="9">Catalyzes two activities which are involved in the cyclic version of arginine biosynthesis: the synthesis of N-acetylglutamate from glutamate and acetyl-CoA as the acetyl donor, and of ornithine by transacetylation between N(2)-acetylornithine and glutamate.</text>
</comment>
<dbReference type="RefSeq" id="WP_183731535.1">
    <property type="nucleotide sequence ID" value="NZ_JACHBW010000025.1"/>
</dbReference>
<comment type="caution">
    <text evidence="10">The sequence shown here is derived from an EMBL/GenBank/DDBJ whole genome shotgun (WGS) entry which is preliminary data.</text>
</comment>
<dbReference type="Pfam" id="PF01960">
    <property type="entry name" value="ArgJ"/>
    <property type="match status" value="1"/>
</dbReference>
<comment type="similarity">
    <text evidence="1 9">Belongs to the ArgJ family.</text>
</comment>
<comment type="pathway">
    <text evidence="9">Amino-acid biosynthesis; L-arginine biosynthesis; N(2)-acetyl-L-ornithine from L-glutamate: step 1/4.</text>
</comment>
<feature type="binding site" evidence="9">
    <location>
        <position position="416"/>
    </location>
    <ligand>
        <name>substrate</name>
    </ligand>
</feature>
<gene>
    <name evidence="9" type="primary">argJ</name>
    <name evidence="10" type="ORF">F4827_006192</name>
</gene>
<comment type="subcellular location">
    <subcellularLocation>
        <location evidence="9">Cytoplasm</location>
    </subcellularLocation>
</comment>
<dbReference type="InterPro" id="IPR002813">
    <property type="entry name" value="Arg_biosynth_ArgJ"/>
</dbReference>
<keyword evidence="6 9" id="KW-0068">Autocatalytic cleavage</keyword>
<feature type="site" description="Involved in the stabilization of negative charge on the oxyanion by the formation of the oxyanion hole" evidence="9">
    <location>
        <position position="126"/>
    </location>
</feature>
<evidence type="ECO:0000256" key="8">
    <source>
        <dbReference type="ARBA" id="ARBA00049439"/>
    </source>
</evidence>
<dbReference type="InterPro" id="IPR042195">
    <property type="entry name" value="ArgJ_beta_C"/>
</dbReference>
<keyword evidence="4 9" id="KW-0028">Amino-acid biosynthesis</keyword>
<evidence type="ECO:0000313" key="11">
    <source>
        <dbReference type="Proteomes" id="UP000571554"/>
    </source>
</evidence>
<name>A0A7W9WWR0_9BURK</name>
<feature type="chain" id="PRO_5031667842" description="Arginine biosynthesis bifunctional protein ArgJ alpha chain" evidence="9">
    <location>
        <begin position="1"/>
        <end position="199"/>
    </location>
</feature>
<dbReference type="AlphaFoldDB" id="A0A7W9WWR0"/>
<dbReference type="UniPathway" id="UPA00068">
    <property type="reaction ID" value="UER00106"/>
</dbReference>